<reference evidence="1" key="1">
    <citation type="journal article" date="2014" name="Front. Microbiol.">
        <title>High frequency of phylogenetically diverse reductive dehalogenase-homologous genes in deep subseafloor sedimentary metagenomes.</title>
        <authorList>
            <person name="Kawai M."/>
            <person name="Futagami T."/>
            <person name="Toyoda A."/>
            <person name="Takaki Y."/>
            <person name="Nishi S."/>
            <person name="Hori S."/>
            <person name="Arai W."/>
            <person name="Tsubouchi T."/>
            <person name="Morono Y."/>
            <person name="Uchiyama I."/>
            <person name="Ito T."/>
            <person name="Fujiyama A."/>
            <person name="Inagaki F."/>
            <person name="Takami H."/>
        </authorList>
    </citation>
    <scope>NUCLEOTIDE SEQUENCE</scope>
    <source>
        <strain evidence="1">Expedition CK06-06</strain>
    </source>
</reference>
<dbReference type="EMBL" id="BARS01049995">
    <property type="protein sequence ID" value="GAG38998.1"/>
    <property type="molecule type" value="Genomic_DNA"/>
</dbReference>
<name>X0XQU0_9ZZZZ</name>
<accession>X0XQU0</accession>
<dbReference type="AlphaFoldDB" id="X0XQU0"/>
<organism evidence="1">
    <name type="scientific">marine sediment metagenome</name>
    <dbReference type="NCBI Taxonomy" id="412755"/>
    <lineage>
        <taxon>unclassified sequences</taxon>
        <taxon>metagenomes</taxon>
        <taxon>ecological metagenomes</taxon>
    </lineage>
</organism>
<dbReference type="GO" id="GO:0003677">
    <property type="term" value="F:DNA binding"/>
    <property type="evidence" value="ECO:0007669"/>
    <property type="project" value="InterPro"/>
</dbReference>
<dbReference type="GO" id="GO:0004803">
    <property type="term" value="F:transposase activity"/>
    <property type="evidence" value="ECO:0007669"/>
    <property type="project" value="InterPro"/>
</dbReference>
<gene>
    <name evidence="1" type="ORF">S01H1_74704</name>
</gene>
<comment type="caution">
    <text evidence="1">The sequence shown here is derived from an EMBL/GenBank/DDBJ whole genome shotgun (WGS) entry which is preliminary data.</text>
</comment>
<sequence>MARPWRIEYEGALYHVFSRGNNQQDIFVSDDDRYLFLDTIGQMSERIDSDIFAY</sequence>
<feature type="non-terminal residue" evidence="1">
    <location>
        <position position="54"/>
    </location>
</feature>
<proteinExistence type="predicted"/>
<dbReference type="InterPro" id="IPR036515">
    <property type="entry name" value="Transposase_17_sf"/>
</dbReference>
<dbReference type="Gene3D" id="3.30.70.1290">
    <property type="entry name" value="Transposase IS200-like"/>
    <property type="match status" value="1"/>
</dbReference>
<evidence type="ECO:0000313" key="1">
    <source>
        <dbReference type="EMBL" id="GAG38998.1"/>
    </source>
</evidence>
<dbReference type="GO" id="GO:0006313">
    <property type="term" value="P:DNA transposition"/>
    <property type="evidence" value="ECO:0007669"/>
    <property type="project" value="InterPro"/>
</dbReference>
<protein>
    <submittedName>
        <fullName evidence="1">Uncharacterized protein</fullName>
    </submittedName>
</protein>